<keyword evidence="2" id="KW-0482">Metalloprotease</keyword>
<reference evidence="2" key="1">
    <citation type="submission" date="2020-12" db="EMBL/GenBank/DDBJ databases">
        <title>Genomic characterization of non-nitrogen-fixing Frankia strains.</title>
        <authorList>
            <person name="Carlos-Shanley C."/>
            <person name="Guerra T."/>
            <person name="Hahn D."/>
        </authorList>
    </citation>
    <scope>NUCLEOTIDE SEQUENCE</scope>
    <source>
        <strain evidence="2">CN6</strain>
    </source>
</reference>
<keyword evidence="2" id="KW-0378">Hydrolase</keyword>
<accession>A0A937RJ18</accession>
<name>A0A937RJ18_9ACTN</name>
<protein>
    <submittedName>
        <fullName evidence="2">Zinc-dependent metalloprotease</fullName>
    </submittedName>
</protein>
<proteinExistence type="predicted"/>
<sequence length="452" mass="46979">MSSQFPFGFSPGGGGGDGGQGPFGPFGGMAPFFAELEKLLSWQGGPVNWDLAKQVAARTVGSDDPKVTSTDEDAVAAALRVADVWLDPVTTLPAGGALAQAWSRTRWIDATLPVWRTLCDPVAAKVVEAMRTGLSGGIAQLGSGGLPPELAAALPPGLDLGKLMASGGPVLEMMNRIGGLLFGAQVGQAIGTLAREVVSSTEIGLPLGPSGTAALLPANVAAFGDGLDISADEVRIYLALREAAATRLFGHVPWLRAHLLGMVEEYARGITIDQEALGRVIRMVDPSALMNPESLAEALGEDVFADATTPEQEAALGRLEVGLALVEGWIDHVTDTAASAHLPAAPRLHEMVRRRRAEGGPAEQTFATLVGLSLRPRRLREAAALWAALRDARGTDGRDAIWDHPDLLPSADDLANPDAFVSGSGASTLDPIAEIEKLLDPPPDEPGPATPA</sequence>
<dbReference type="AlphaFoldDB" id="A0A937RJ18"/>
<feature type="region of interest" description="Disordered" evidence="1">
    <location>
        <begin position="1"/>
        <end position="22"/>
    </location>
</feature>
<organism evidence="2 3">
    <name type="scientific">Frankia nepalensis</name>
    <dbReference type="NCBI Taxonomy" id="1836974"/>
    <lineage>
        <taxon>Bacteria</taxon>
        <taxon>Bacillati</taxon>
        <taxon>Actinomycetota</taxon>
        <taxon>Actinomycetes</taxon>
        <taxon>Frankiales</taxon>
        <taxon>Frankiaceae</taxon>
        <taxon>Frankia</taxon>
    </lineage>
</organism>
<dbReference type="Pfam" id="PF10103">
    <property type="entry name" value="Zincin_2"/>
    <property type="match status" value="1"/>
</dbReference>
<evidence type="ECO:0000313" key="2">
    <source>
        <dbReference type="EMBL" id="MBL7633168.1"/>
    </source>
</evidence>
<dbReference type="Proteomes" id="UP000604475">
    <property type="component" value="Unassembled WGS sequence"/>
</dbReference>
<dbReference type="PANTHER" id="PTHR39420">
    <property type="match status" value="1"/>
</dbReference>
<evidence type="ECO:0000256" key="1">
    <source>
        <dbReference type="SAM" id="MobiDB-lite"/>
    </source>
</evidence>
<dbReference type="Gene3D" id="1.20.150.30">
    <property type="entry name" value="Zincin-like metallopeptidase, N-terminal domain"/>
    <property type="match status" value="1"/>
</dbReference>
<dbReference type="RefSeq" id="WP_203003392.1">
    <property type="nucleotide sequence ID" value="NZ_JADWYU010000202.1"/>
</dbReference>
<dbReference type="PANTHER" id="PTHR39420:SF2">
    <property type="entry name" value="HYDROLASE"/>
    <property type="match status" value="1"/>
</dbReference>
<dbReference type="NCBIfam" id="TIGR03624">
    <property type="entry name" value="putative hydrolase"/>
    <property type="match status" value="1"/>
</dbReference>
<comment type="caution">
    <text evidence="2">The sequence shown here is derived from an EMBL/GenBank/DDBJ whole genome shotgun (WGS) entry which is preliminary data.</text>
</comment>
<dbReference type="GO" id="GO:0008237">
    <property type="term" value="F:metallopeptidase activity"/>
    <property type="evidence" value="ECO:0007669"/>
    <property type="project" value="UniProtKB-KW"/>
</dbReference>
<dbReference type="SUPFAM" id="SSF55486">
    <property type="entry name" value="Metalloproteases ('zincins'), catalytic domain"/>
    <property type="match status" value="1"/>
</dbReference>
<dbReference type="InterPro" id="IPR018766">
    <property type="entry name" value="Zinicin_2"/>
</dbReference>
<feature type="compositionally biased region" description="Gly residues" evidence="1">
    <location>
        <begin position="10"/>
        <end position="22"/>
    </location>
</feature>
<dbReference type="EMBL" id="JAEACQ010000376">
    <property type="protein sequence ID" value="MBL7633168.1"/>
    <property type="molecule type" value="Genomic_DNA"/>
</dbReference>
<dbReference type="InterPro" id="IPR042271">
    <property type="entry name" value="Zinicin_2_N"/>
</dbReference>
<gene>
    <name evidence="2" type="ORF">I7412_39655</name>
</gene>
<keyword evidence="2" id="KW-0645">Protease</keyword>
<keyword evidence="3" id="KW-1185">Reference proteome</keyword>
<evidence type="ECO:0000313" key="3">
    <source>
        <dbReference type="Proteomes" id="UP000604475"/>
    </source>
</evidence>